<sequence length="68" mass="7717">MKHSLSHHETTLSLTLSNVTSLPLSTCHSLTKFQLPPPLSITITHIQHLEEIGSIFIHERSRLVHELK</sequence>
<accession>A0A2K2A6A3</accession>
<keyword evidence="2" id="KW-1185">Reference proteome</keyword>
<proteinExistence type="predicted"/>
<organism evidence="1 2">
    <name type="scientific">Populus trichocarpa</name>
    <name type="common">Western balsam poplar</name>
    <name type="synonym">Populus balsamifera subsp. trichocarpa</name>
    <dbReference type="NCBI Taxonomy" id="3694"/>
    <lineage>
        <taxon>Eukaryota</taxon>
        <taxon>Viridiplantae</taxon>
        <taxon>Streptophyta</taxon>
        <taxon>Embryophyta</taxon>
        <taxon>Tracheophyta</taxon>
        <taxon>Spermatophyta</taxon>
        <taxon>Magnoliopsida</taxon>
        <taxon>eudicotyledons</taxon>
        <taxon>Gunneridae</taxon>
        <taxon>Pentapetalae</taxon>
        <taxon>rosids</taxon>
        <taxon>fabids</taxon>
        <taxon>Malpighiales</taxon>
        <taxon>Salicaceae</taxon>
        <taxon>Saliceae</taxon>
        <taxon>Populus</taxon>
    </lineage>
</organism>
<reference evidence="1 2" key="1">
    <citation type="journal article" date="2006" name="Science">
        <title>The genome of black cottonwood, Populus trichocarpa (Torr. &amp; Gray).</title>
        <authorList>
            <person name="Tuskan G.A."/>
            <person name="Difazio S."/>
            <person name="Jansson S."/>
            <person name="Bohlmann J."/>
            <person name="Grigoriev I."/>
            <person name="Hellsten U."/>
            <person name="Putnam N."/>
            <person name="Ralph S."/>
            <person name="Rombauts S."/>
            <person name="Salamov A."/>
            <person name="Schein J."/>
            <person name="Sterck L."/>
            <person name="Aerts A."/>
            <person name="Bhalerao R.R."/>
            <person name="Bhalerao R.P."/>
            <person name="Blaudez D."/>
            <person name="Boerjan W."/>
            <person name="Brun A."/>
            <person name="Brunner A."/>
            <person name="Busov V."/>
            <person name="Campbell M."/>
            <person name="Carlson J."/>
            <person name="Chalot M."/>
            <person name="Chapman J."/>
            <person name="Chen G.L."/>
            <person name="Cooper D."/>
            <person name="Coutinho P.M."/>
            <person name="Couturier J."/>
            <person name="Covert S."/>
            <person name="Cronk Q."/>
            <person name="Cunningham R."/>
            <person name="Davis J."/>
            <person name="Degroeve S."/>
            <person name="Dejardin A."/>
            <person name="Depamphilis C."/>
            <person name="Detter J."/>
            <person name="Dirks B."/>
            <person name="Dubchak I."/>
            <person name="Duplessis S."/>
            <person name="Ehlting J."/>
            <person name="Ellis B."/>
            <person name="Gendler K."/>
            <person name="Goodstein D."/>
            <person name="Gribskov M."/>
            <person name="Grimwood J."/>
            <person name="Groover A."/>
            <person name="Gunter L."/>
            <person name="Hamberger B."/>
            <person name="Heinze B."/>
            <person name="Helariutta Y."/>
            <person name="Henrissat B."/>
            <person name="Holligan D."/>
            <person name="Holt R."/>
            <person name="Huang W."/>
            <person name="Islam-Faridi N."/>
            <person name="Jones S."/>
            <person name="Jones-Rhoades M."/>
            <person name="Jorgensen R."/>
            <person name="Joshi C."/>
            <person name="Kangasjarvi J."/>
            <person name="Karlsson J."/>
            <person name="Kelleher C."/>
            <person name="Kirkpatrick R."/>
            <person name="Kirst M."/>
            <person name="Kohler A."/>
            <person name="Kalluri U."/>
            <person name="Larimer F."/>
            <person name="Leebens-Mack J."/>
            <person name="Leple J.C."/>
            <person name="Locascio P."/>
            <person name="Lou Y."/>
            <person name="Lucas S."/>
            <person name="Martin F."/>
            <person name="Montanini B."/>
            <person name="Napoli C."/>
            <person name="Nelson D.R."/>
            <person name="Nelson C."/>
            <person name="Nieminen K."/>
            <person name="Nilsson O."/>
            <person name="Pereda V."/>
            <person name="Peter G."/>
            <person name="Philippe R."/>
            <person name="Pilate G."/>
            <person name="Poliakov A."/>
            <person name="Razumovskaya J."/>
            <person name="Richardson P."/>
            <person name="Rinaldi C."/>
            <person name="Ritland K."/>
            <person name="Rouze P."/>
            <person name="Ryaboy D."/>
            <person name="Schmutz J."/>
            <person name="Schrader J."/>
            <person name="Segerman B."/>
            <person name="Shin H."/>
            <person name="Siddiqui A."/>
            <person name="Sterky F."/>
            <person name="Terry A."/>
            <person name="Tsai C.J."/>
            <person name="Uberbacher E."/>
            <person name="Unneberg P."/>
            <person name="Vahala J."/>
            <person name="Wall K."/>
            <person name="Wessler S."/>
            <person name="Yang G."/>
            <person name="Yin T."/>
            <person name="Douglas C."/>
            <person name="Marra M."/>
            <person name="Sandberg G."/>
            <person name="Van de Peer Y."/>
            <person name="Rokhsar D."/>
        </authorList>
    </citation>
    <scope>NUCLEOTIDE SEQUENCE [LARGE SCALE GENOMIC DNA]</scope>
    <source>
        <strain evidence="2">cv. Nisqually</strain>
    </source>
</reference>
<evidence type="ECO:0000313" key="2">
    <source>
        <dbReference type="Proteomes" id="UP000006729"/>
    </source>
</evidence>
<name>A0A2K2A6A3_POPTR</name>
<dbReference type="EMBL" id="CM009295">
    <property type="protein sequence ID" value="PNT33060.1"/>
    <property type="molecule type" value="Genomic_DNA"/>
</dbReference>
<dbReference type="AlphaFoldDB" id="A0A2K2A6A3"/>
<evidence type="ECO:0000313" key="1">
    <source>
        <dbReference type="EMBL" id="PNT33060.1"/>
    </source>
</evidence>
<dbReference type="InParanoid" id="A0A2K2A6A3"/>
<dbReference type="Gramene" id="Potri.006G222400.1.v4.1">
    <property type="protein sequence ID" value="Potri.006G222400.1.v4.1"/>
    <property type="gene ID" value="Potri.006G222400.v4.1"/>
</dbReference>
<protein>
    <submittedName>
        <fullName evidence="1">Uncharacterized protein</fullName>
    </submittedName>
</protein>
<gene>
    <name evidence="1" type="ORF">POPTR_006G222400</name>
</gene>
<dbReference type="Proteomes" id="UP000006729">
    <property type="component" value="Chromosome 6"/>
</dbReference>